<reference evidence="2 3" key="1">
    <citation type="journal article" date="2011" name="Proc. Natl. Acad. Sci. U.S.A.">
        <title>Evolutionary erosion of yeast sex chromosomes by mating-type switching accidents.</title>
        <authorList>
            <person name="Gordon J.L."/>
            <person name="Armisen D."/>
            <person name="Proux-Wera E."/>
            <person name="Oheigeartaigh S.S."/>
            <person name="Byrne K.P."/>
            <person name="Wolfe K.H."/>
        </authorList>
    </citation>
    <scope>NUCLEOTIDE SEQUENCE [LARGE SCALE GENOMIC DNA]</scope>
    <source>
        <strain evidence="3">ATCC MYA-139 / BCRC 22969 / CBS 8797 / CCRC 22969 / KCTC 17520 / NBRC 10181 / NCYC 3082</strain>
    </source>
</reference>
<dbReference type="AlphaFoldDB" id="J7RTZ5"/>
<organism evidence="2 3">
    <name type="scientific">Huiozyma naganishii (strain ATCC MYA-139 / BCRC 22969 / CBS 8797 / KCTC 17520 / NBRC 10181 / NCYC 3082 / Yp74L-3)</name>
    <name type="common">Yeast</name>
    <name type="synonym">Kazachstania naganishii</name>
    <dbReference type="NCBI Taxonomy" id="1071383"/>
    <lineage>
        <taxon>Eukaryota</taxon>
        <taxon>Fungi</taxon>
        <taxon>Dikarya</taxon>
        <taxon>Ascomycota</taxon>
        <taxon>Saccharomycotina</taxon>
        <taxon>Saccharomycetes</taxon>
        <taxon>Saccharomycetales</taxon>
        <taxon>Saccharomycetaceae</taxon>
        <taxon>Huiozyma</taxon>
    </lineage>
</organism>
<dbReference type="HOGENOM" id="CLU_627085_0_0_1"/>
<keyword evidence="3" id="KW-1185">Reference proteome</keyword>
<protein>
    <submittedName>
        <fullName evidence="2">Uncharacterized protein</fullName>
    </submittedName>
</protein>
<keyword evidence="1" id="KW-0175">Coiled coil</keyword>
<feature type="coiled-coil region" evidence="1">
    <location>
        <begin position="208"/>
        <end position="235"/>
    </location>
</feature>
<dbReference type="EMBL" id="HE978314">
    <property type="protein sequence ID" value="CCK68267.1"/>
    <property type="molecule type" value="Genomic_DNA"/>
</dbReference>
<reference evidence="3" key="2">
    <citation type="submission" date="2012-08" db="EMBL/GenBank/DDBJ databases">
        <title>Genome sequence of Kazachstania naganishii.</title>
        <authorList>
            <person name="Gordon J.L."/>
            <person name="Armisen D."/>
            <person name="Proux-Wera E."/>
            <person name="OhEigeartaigh S.S."/>
            <person name="Byrne K.P."/>
            <person name="Wolfe K.H."/>
        </authorList>
    </citation>
    <scope>NUCLEOTIDE SEQUENCE [LARGE SCALE GENOMIC DNA]</scope>
    <source>
        <strain evidence="3">ATCC MYA-139 / BCRC 22969 / CBS 8797 / CCRC 22969 / KCTC 17520 / NBRC 10181 / NCYC 3082</strain>
    </source>
</reference>
<dbReference type="RefSeq" id="XP_022462513.1">
    <property type="nucleotide sequence ID" value="XM_022610407.1"/>
</dbReference>
<evidence type="ECO:0000313" key="3">
    <source>
        <dbReference type="Proteomes" id="UP000006310"/>
    </source>
</evidence>
<gene>
    <name evidence="2" type="primary">KNAG0A06050</name>
    <name evidence="2" type="ordered locus">KNAG_0A06050</name>
</gene>
<dbReference type="Proteomes" id="UP000006310">
    <property type="component" value="Chromosome 1"/>
</dbReference>
<name>J7RTZ5_HUIN7</name>
<accession>J7RTZ5</accession>
<evidence type="ECO:0000256" key="1">
    <source>
        <dbReference type="SAM" id="Coils"/>
    </source>
</evidence>
<dbReference type="KEGG" id="kng:KNAG_0A06050"/>
<dbReference type="GeneID" id="34523902"/>
<evidence type="ECO:0000313" key="2">
    <source>
        <dbReference type="EMBL" id="CCK68267.1"/>
    </source>
</evidence>
<sequence>MYQAREIMTVNFLEKSSVRTVKIKLPKTSINFDEGEQQVKNSSPKFNYPSVFLGFLNKKESRQAKVNPITVEDIQESTNKRISAQSKDSHSPVTVIRTTDLISETLENDIGQPLRRASREEYSDDGQLTGIVAHKSDMDNREATSLHLTPSDSNLYAASAIKKTSIESSSPSATPYSKQISRLSLQQRYSLLTSDGSSCDRDDLIDILTLQKQKLEEIENILEVKENRLRLWEEELESRTLAFEAKEATHGMRYSDGGTTEEVTNCTMSSPNFGVTGTKSKSGSAFFSEDSAIQLPTQKEKFYNLETAKVGTYDPTFSWIGGYTNPLTISSEQLNILNENKNLLEKNLFLSKQLECVARLTGGVYNDDDSTFEELKRKLVDLSEQFGKLSKELSEEKWKRFLIEELFLFYENNAGPSIKELVWVIAQLKMKLDQPHP</sequence>
<proteinExistence type="predicted"/>